<feature type="domain" description="M23ase beta-sheet core" evidence="1">
    <location>
        <begin position="106"/>
        <end position="200"/>
    </location>
</feature>
<dbReference type="GO" id="GO:0004222">
    <property type="term" value="F:metalloendopeptidase activity"/>
    <property type="evidence" value="ECO:0007669"/>
    <property type="project" value="TreeGrafter"/>
</dbReference>
<dbReference type="RefSeq" id="WP_079653550.1">
    <property type="nucleotide sequence ID" value="NZ_LT670846.1"/>
</dbReference>
<dbReference type="AlphaFoldDB" id="A0A1M6QSR1"/>
<evidence type="ECO:0000259" key="1">
    <source>
        <dbReference type="Pfam" id="PF01551"/>
    </source>
</evidence>
<dbReference type="InterPro" id="IPR016047">
    <property type="entry name" value="M23ase_b-sheet_dom"/>
</dbReference>
<gene>
    <name evidence="2" type="ORF">SAMN05444391_0377</name>
</gene>
<dbReference type="PANTHER" id="PTHR21666:SF286">
    <property type="entry name" value="LIPOPROTEIN NLPD"/>
    <property type="match status" value="1"/>
</dbReference>
<dbReference type="Gene3D" id="2.70.70.10">
    <property type="entry name" value="Glucose Permease (Domain IIA)"/>
    <property type="match status" value="1"/>
</dbReference>
<sequence>MKKWIVGLLVGGLLCTPTQEIQKLGVGGPEKASPSSFEELEGIVDTESLDTKKVDELISIGISLEEARSRLAEVKTVEMVRPNIWPVVGLIVSDYGWRIMGRRKEFHTGVDISAPYGSPVSVASDGRVIFAGSVRGYGNTVIVYHGYGFVTLYAHLNKIMVETGDSVVKGQIIGAVGCTGRCTGPHLHYEVIKYGIRQNPIAYLP</sequence>
<organism evidence="2 3">
    <name type="scientific">Thermocrinis minervae</name>
    <dbReference type="NCBI Taxonomy" id="381751"/>
    <lineage>
        <taxon>Bacteria</taxon>
        <taxon>Pseudomonadati</taxon>
        <taxon>Aquificota</taxon>
        <taxon>Aquificia</taxon>
        <taxon>Aquificales</taxon>
        <taxon>Aquificaceae</taxon>
        <taxon>Thermocrinis</taxon>
    </lineage>
</organism>
<evidence type="ECO:0000313" key="2">
    <source>
        <dbReference type="EMBL" id="SHK23254.1"/>
    </source>
</evidence>
<dbReference type="PANTHER" id="PTHR21666">
    <property type="entry name" value="PEPTIDASE-RELATED"/>
    <property type="match status" value="1"/>
</dbReference>
<name>A0A1M6QSR1_9AQUI</name>
<dbReference type="InterPro" id="IPR011055">
    <property type="entry name" value="Dup_hybrid_motif"/>
</dbReference>
<dbReference type="Proteomes" id="UP000189810">
    <property type="component" value="Chromosome I"/>
</dbReference>
<dbReference type="Pfam" id="PF01551">
    <property type="entry name" value="Peptidase_M23"/>
    <property type="match status" value="1"/>
</dbReference>
<dbReference type="OrthoDB" id="9809488at2"/>
<dbReference type="SUPFAM" id="SSF51261">
    <property type="entry name" value="Duplicated hybrid motif"/>
    <property type="match status" value="1"/>
</dbReference>
<proteinExistence type="predicted"/>
<evidence type="ECO:0000313" key="3">
    <source>
        <dbReference type="Proteomes" id="UP000189810"/>
    </source>
</evidence>
<dbReference type="InterPro" id="IPR050570">
    <property type="entry name" value="Cell_wall_metabolism_enzyme"/>
</dbReference>
<accession>A0A1M6QSR1</accession>
<reference evidence="2 3" key="1">
    <citation type="submission" date="2016-11" db="EMBL/GenBank/DDBJ databases">
        <authorList>
            <person name="Jaros S."/>
            <person name="Januszkiewicz K."/>
            <person name="Wedrychowicz H."/>
        </authorList>
    </citation>
    <scope>NUCLEOTIDE SEQUENCE [LARGE SCALE GENOMIC DNA]</scope>
    <source>
        <strain evidence="2 3">DSM 19557</strain>
    </source>
</reference>
<keyword evidence="3" id="KW-1185">Reference proteome</keyword>
<dbReference type="EMBL" id="LT670846">
    <property type="protein sequence ID" value="SHK23254.1"/>
    <property type="molecule type" value="Genomic_DNA"/>
</dbReference>
<dbReference type="CDD" id="cd12797">
    <property type="entry name" value="M23_peptidase"/>
    <property type="match status" value="1"/>
</dbReference>
<protein>
    <submittedName>
        <fullName evidence="2">Peptidase family M23</fullName>
    </submittedName>
</protein>
<dbReference type="STRING" id="381751.SAMN05444391_0377"/>